<dbReference type="GO" id="GO:0003700">
    <property type="term" value="F:DNA-binding transcription factor activity"/>
    <property type="evidence" value="ECO:0007669"/>
    <property type="project" value="InterPro"/>
</dbReference>
<dbReference type="PROSITE" id="PS50039">
    <property type="entry name" value="FORK_HEAD_3"/>
    <property type="match status" value="1"/>
</dbReference>
<accession>A0AAV0X4U0</accession>
<keyword evidence="1 2" id="KW-0238">DNA-binding</keyword>
<evidence type="ECO:0000256" key="2">
    <source>
        <dbReference type="PROSITE-ProRule" id="PRU00089"/>
    </source>
</evidence>
<comment type="caution">
    <text evidence="4">The sequence shown here is derived from an EMBL/GenBank/DDBJ whole genome shotgun (WGS) entry which is preliminary data.</text>
</comment>
<feature type="DNA-binding region" description="Fork-head" evidence="2">
    <location>
        <begin position="255"/>
        <end position="377"/>
    </location>
</feature>
<evidence type="ECO:0000313" key="5">
    <source>
        <dbReference type="Proteomes" id="UP001160148"/>
    </source>
</evidence>
<dbReference type="Proteomes" id="UP001160148">
    <property type="component" value="Unassembled WGS sequence"/>
</dbReference>
<dbReference type="AlphaFoldDB" id="A0AAV0X4U0"/>
<sequence>MSKRKKIRKGKSRKKTKNIRLNTKSSYNVLHEHNYFHIINKKGRWFNNTEIIEIDDDKCDSMPNRCIANSESDEEDDTTLMPLSHILKKEFKKDLLHANKNKECPYDLLLLNEEQLYTESNNTNNHDLSNNSNDSNNIVSENLELNDGKQYKITEIVPLDNDATIIQNQNITNGTEFQTKLSNQPCMKLIVKDNQHNELLNVSKNTKARKDDKNLKNYLLSSSLHLSNSLFANTASSSYDNANFSKSDTPTNNVCPPLHWIHLIYLAIKNSATENVTCYDIQRLVRCWFPYYCKKSYVKFIRVILSHINHNCQKYFHCNSFTIMMDQDDTWTANNIYINTLEDSLMKIVENHEDEIKSAMAHPNQLSTIVKGYGTLYLGCSQNSIKD</sequence>
<dbReference type="GO" id="GO:0043565">
    <property type="term" value="F:sequence-specific DNA binding"/>
    <property type="evidence" value="ECO:0007669"/>
    <property type="project" value="InterPro"/>
</dbReference>
<proteinExistence type="predicted"/>
<protein>
    <recommendedName>
        <fullName evidence="3">Fork-head domain-containing protein</fullName>
    </recommendedName>
</protein>
<dbReference type="InterPro" id="IPR001766">
    <property type="entry name" value="Fork_head_dom"/>
</dbReference>
<evidence type="ECO:0000259" key="3">
    <source>
        <dbReference type="PROSITE" id="PS50039"/>
    </source>
</evidence>
<organism evidence="4 5">
    <name type="scientific">Macrosiphum euphorbiae</name>
    <name type="common">potato aphid</name>
    <dbReference type="NCBI Taxonomy" id="13131"/>
    <lineage>
        <taxon>Eukaryota</taxon>
        <taxon>Metazoa</taxon>
        <taxon>Ecdysozoa</taxon>
        <taxon>Arthropoda</taxon>
        <taxon>Hexapoda</taxon>
        <taxon>Insecta</taxon>
        <taxon>Pterygota</taxon>
        <taxon>Neoptera</taxon>
        <taxon>Paraneoptera</taxon>
        <taxon>Hemiptera</taxon>
        <taxon>Sternorrhyncha</taxon>
        <taxon>Aphidomorpha</taxon>
        <taxon>Aphidoidea</taxon>
        <taxon>Aphididae</taxon>
        <taxon>Macrosiphini</taxon>
        <taxon>Macrosiphum</taxon>
    </lineage>
</organism>
<reference evidence="4 5" key="1">
    <citation type="submission" date="2023-01" db="EMBL/GenBank/DDBJ databases">
        <authorList>
            <person name="Whitehead M."/>
        </authorList>
    </citation>
    <scope>NUCLEOTIDE SEQUENCE [LARGE SCALE GENOMIC DNA]</scope>
</reference>
<evidence type="ECO:0000313" key="4">
    <source>
        <dbReference type="EMBL" id="CAI6363245.1"/>
    </source>
</evidence>
<keyword evidence="5" id="KW-1185">Reference proteome</keyword>
<keyword evidence="2" id="KW-0539">Nucleus</keyword>
<evidence type="ECO:0000256" key="1">
    <source>
        <dbReference type="ARBA" id="ARBA00023125"/>
    </source>
</evidence>
<gene>
    <name evidence="4" type="ORF">MEUPH1_LOCUS18220</name>
</gene>
<feature type="domain" description="Fork-head" evidence="3">
    <location>
        <begin position="255"/>
        <end position="377"/>
    </location>
</feature>
<name>A0AAV0X4U0_9HEMI</name>
<dbReference type="EMBL" id="CARXXK010000003">
    <property type="protein sequence ID" value="CAI6363245.1"/>
    <property type="molecule type" value="Genomic_DNA"/>
</dbReference>
<dbReference type="GO" id="GO:0005634">
    <property type="term" value="C:nucleus"/>
    <property type="evidence" value="ECO:0007669"/>
    <property type="project" value="UniProtKB-SubCell"/>
</dbReference>
<comment type="subcellular location">
    <subcellularLocation>
        <location evidence="2">Nucleus</location>
    </subcellularLocation>
</comment>